<dbReference type="InterPro" id="IPR051024">
    <property type="entry name" value="GlcNAc_Chitin_IntDeg"/>
</dbReference>
<feature type="signal peptide" evidence="4">
    <location>
        <begin position="1"/>
        <end position="31"/>
    </location>
</feature>
<dbReference type="InterPro" id="IPR004302">
    <property type="entry name" value="Cellulose/chitin-bd_N"/>
</dbReference>
<feature type="region of interest" description="Disordered" evidence="2">
    <location>
        <begin position="212"/>
        <end position="269"/>
    </location>
</feature>
<evidence type="ECO:0000256" key="4">
    <source>
        <dbReference type="SAM" id="SignalP"/>
    </source>
</evidence>
<proteinExistence type="predicted"/>
<dbReference type="Gene3D" id="2.70.50.50">
    <property type="entry name" value="chitin-binding protein cbp21"/>
    <property type="match status" value="1"/>
</dbReference>
<dbReference type="EMBL" id="JBEPBX010000022">
    <property type="protein sequence ID" value="MER6616236.1"/>
    <property type="molecule type" value="Genomic_DNA"/>
</dbReference>
<reference evidence="6 7" key="1">
    <citation type="submission" date="2024-06" db="EMBL/GenBank/DDBJ databases">
        <title>The Natural Products Discovery Center: Release of the First 8490 Sequenced Strains for Exploring Actinobacteria Biosynthetic Diversity.</title>
        <authorList>
            <person name="Kalkreuter E."/>
            <person name="Kautsar S.A."/>
            <person name="Yang D."/>
            <person name="Bader C.D."/>
            <person name="Teijaro C.N."/>
            <person name="Fluegel L."/>
            <person name="Davis C.M."/>
            <person name="Simpson J.R."/>
            <person name="Lauterbach L."/>
            <person name="Steele A.D."/>
            <person name="Gui C."/>
            <person name="Meng S."/>
            <person name="Li G."/>
            <person name="Viehrig K."/>
            <person name="Ye F."/>
            <person name="Su P."/>
            <person name="Kiefer A.F."/>
            <person name="Nichols A."/>
            <person name="Cepeda A.J."/>
            <person name="Yan W."/>
            <person name="Fan B."/>
            <person name="Jiang Y."/>
            <person name="Adhikari A."/>
            <person name="Zheng C.-J."/>
            <person name="Schuster L."/>
            <person name="Cowan T.M."/>
            <person name="Smanski M.J."/>
            <person name="Chevrette M.G."/>
            <person name="De Carvalho L.P.S."/>
            <person name="Shen B."/>
        </authorList>
    </citation>
    <scope>NUCLEOTIDE SEQUENCE [LARGE SCALE GENOMIC DNA]</scope>
    <source>
        <strain evidence="6 7">NPDC000837</strain>
    </source>
</reference>
<evidence type="ECO:0000313" key="6">
    <source>
        <dbReference type="EMBL" id="MER6616236.1"/>
    </source>
</evidence>
<dbReference type="RefSeq" id="WP_351977611.1">
    <property type="nucleotide sequence ID" value="NZ_JBEPBX010000022.1"/>
</dbReference>
<dbReference type="Pfam" id="PF03067">
    <property type="entry name" value="LPMO_10"/>
    <property type="match status" value="1"/>
</dbReference>
<keyword evidence="3" id="KW-0472">Membrane</keyword>
<name>A0ABV1UZK9_9ACTN</name>
<evidence type="ECO:0000313" key="7">
    <source>
        <dbReference type="Proteomes" id="UP001445472"/>
    </source>
</evidence>
<feature type="compositionally biased region" description="Pro residues" evidence="2">
    <location>
        <begin position="223"/>
        <end position="238"/>
    </location>
</feature>
<evidence type="ECO:0000259" key="5">
    <source>
        <dbReference type="Pfam" id="PF03067"/>
    </source>
</evidence>
<keyword evidence="3" id="KW-0812">Transmembrane</keyword>
<keyword evidence="6" id="KW-0560">Oxidoreductase</keyword>
<feature type="transmembrane region" description="Helical" evidence="3">
    <location>
        <begin position="275"/>
        <end position="296"/>
    </location>
</feature>
<protein>
    <submittedName>
        <fullName evidence="6">Lytic polysaccharide monooxygenase</fullName>
    </submittedName>
</protein>
<dbReference type="SUPFAM" id="SSF81296">
    <property type="entry name" value="E set domains"/>
    <property type="match status" value="1"/>
</dbReference>
<keyword evidence="7" id="KW-1185">Reference proteome</keyword>
<dbReference type="GO" id="GO:0004497">
    <property type="term" value="F:monooxygenase activity"/>
    <property type="evidence" value="ECO:0007669"/>
    <property type="project" value="UniProtKB-KW"/>
</dbReference>
<gene>
    <name evidence="6" type="ORF">ABT276_23270</name>
</gene>
<evidence type="ECO:0000256" key="3">
    <source>
        <dbReference type="SAM" id="Phobius"/>
    </source>
</evidence>
<evidence type="ECO:0000256" key="2">
    <source>
        <dbReference type="SAM" id="MobiDB-lite"/>
    </source>
</evidence>
<dbReference type="Proteomes" id="UP001445472">
    <property type="component" value="Unassembled WGS sequence"/>
</dbReference>
<organism evidence="6 7">
    <name type="scientific">Streptomyces xantholiticus</name>
    <dbReference type="NCBI Taxonomy" id="68285"/>
    <lineage>
        <taxon>Bacteria</taxon>
        <taxon>Bacillati</taxon>
        <taxon>Actinomycetota</taxon>
        <taxon>Actinomycetes</taxon>
        <taxon>Kitasatosporales</taxon>
        <taxon>Streptomycetaceae</taxon>
        <taxon>Streptomyces</taxon>
    </lineage>
</organism>
<dbReference type="InterPro" id="IPR014756">
    <property type="entry name" value="Ig_E-set"/>
</dbReference>
<keyword evidence="6" id="KW-0503">Monooxygenase</keyword>
<evidence type="ECO:0000256" key="1">
    <source>
        <dbReference type="ARBA" id="ARBA00022729"/>
    </source>
</evidence>
<comment type="caution">
    <text evidence="6">The sequence shown here is derived from an EMBL/GenBank/DDBJ whole genome shotgun (WGS) entry which is preliminary data.</text>
</comment>
<accession>A0ABV1UZK9</accession>
<feature type="chain" id="PRO_5046868449" evidence="4">
    <location>
        <begin position="32"/>
        <end position="302"/>
    </location>
</feature>
<keyword evidence="1 4" id="KW-0732">Signal</keyword>
<dbReference type="PANTHER" id="PTHR34823:SF1">
    <property type="entry name" value="CHITIN-BINDING TYPE-4 DOMAIN-CONTAINING PROTEIN"/>
    <property type="match status" value="1"/>
</dbReference>
<dbReference type="PANTHER" id="PTHR34823">
    <property type="entry name" value="GLCNAC-BINDING PROTEIN A"/>
    <property type="match status" value="1"/>
</dbReference>
<sequence>MTGLRRTPAVAVTALAGAVPLVLLAAGTAQAHGSPTDPVSRTAVCGLEGAQRASGACRAAVDANGGAPIGAWDNLRLPDIGGRDREAVPDGQLCSAGLDAYRGLDVARADWPATPLKAGAPFTLTYRSSIPHKGTFELYLTQQEHDPAAPLTWAELGDRPFATATDPALENGAYRIRGRLPVGLTGRHVLYTIWRNTDTPDTYYSCSDVVLTPDEDTQQNPARPGPPASASAPPPPTAQSPTASSGQAAPAPSRTASSGQDAPAPAGSAAGERPVILFGAAAAALALASVCGSVLLRRRARP</sequence>
<feature type="domain" description="Chitin-binding type-4" evidence="5">
    <location>
        <begin position="32"/>
        <end position="209"/>
    </location>
</feature>
<dbReference type="CDD" id="cd21177">
    <property type="entry name" value="LPMO_AA10"/>
    <property type="match status" value="1"/>
</dbReference>
<keyword evidence="3" id="KW-1133">Transmembrane helix</keyword>